<evidence type="ECO:0000313" key="1">
    <source>
        <dbReference type="EMBL" id="AKH47329.1"/>
    </source>
</evidence>
<accession>A0A0F7L432</accession>
<organism evidence="1">
    <name type="scientific">uncultured marine virus</name>
    <dbReference type="NCBI Taxonomy" id="186617"/>
    <lineage>
        <taxon>Viruses</taxon>
        <taxon>environmental samples</taxon>
    </lineage>
</organism>
<name>A0A0F7L432_9VIRU</name>
<sequence length="256" mass="27743">MAWYAESGQTWLKRALITVDGSATAAGTVEATIALPSDWGTFWNSVQADGDDIRVVSADGTTKLVYDLNSWVYASKSGNIRVSGFTHPKTNSLSFFWLYFHNDSATDGSGSPTTSSPLTTNVERAAPVATITATPERAGATIVRQTLSKTTNEVQHLWVRFPPLEEYCGSVNSSKIYEEPSHMDVTIEAAGADQSSMKDLPNTTMIECNGRLYAKIVAQGGSDATNYTSVTVLTTTNNRSIDRRVQIKVNDPAEET</sequence>
<reference evidence="1" key="1">
    <citation type="journal article" date="2015" name="Front. Microbiol.">
        <title>Combining genomic sequencing methods to explore viral diversity and reveal potential virus-host interactions.</title>
        <authorList>
            <person name="Chow C.E."/>
            <person name="Winget D.M."/>
            <person name="White R.A.III."/>
            <person name="Hallam S.J."/>
            <person name="Suttle C.A."/>
        </authorList>
    </citation>
    <scope>NUCLEOTIDE SEQUENCE</scope>
    <source>
        <strain evidence="1">H4084949</strain>
    </source>
</reference>
<proteinExistence type="predicted"/>
<dbReference type="EMBL" id="KR029591">
    <property type="protein sequence ID" value="AKH47329.1"/>
    <property type="molecule type" value="Genomic_DNA"/>
</dbReference>
<protein>
    <submittedName>
        <fullName evidence="1">Uncharacterized protein</fullName>
    </submittedName>
</protein>
<reference evidence="1" key="2">
    <citation type="submission" date="2015-03" db="EMBL/GenBank/DDBJ databases">
        <authorList>
            <person name="Chow C.-E.T."/>
            <person name="Winget D.M."/>
            <person name="White R.A.III."/>
            <person name="Hallam S.J."/>
            <person name="Suttle C.A."/>
        </authorList>
    </citation>
    <scope>NUCLEOTIDE SEQUENCE</scope>
    <source>
        <strain evidence="1">H4084949</strain>
    </source>
</reference>